<organism evidence="2 3">
    <name type="scientific">Novosphingobium jiangmenense</name>
    <dbReference type="NCBI Taxonomy" id="2791981"/>
    <lineage>
        <taxon>Bacteria</taxon>
        <taxon>Pseudomonadati</taxon>
        <taxon>Pseudomonadota</taxon>
        <taxon>Alphaproteobacteria</taxon>
        <taxon>Sphingomonadales</taxon>
        <taxon>Sphingomonadaceae</taxon>
        <taxon>Novosphingobium</taxon>
    </lineage>
</organism>
<feature type="signal peptide" evidence="1">
    <location>
        <begin position="1"/>
        <end position="22"/>
    </location>
</feature>
<feature type="chain" id="PRO_5046698281" evidence="1">
    <location>
        <begin position="23"/>
        <end position="146"/>
    </location>
</feature>
<protein>
    <submittedName>
        <fullName evidence="2">Uncharacterized protein</fullName>
    </submittedName>
</protein>
<evidence type="ECO:0000313" key="3">
    <source>
        <dbReference type="Proteomes" id="UP000600799"/>
    </source>
</evidence>
<gene>
    <name evidence="2" type="ORF">I2488_11660</name>
</gene>
<sequence length="146" mass="15589">MTSIRNLLLPLTLLGLSGAAGAEEIAARGWSADWKVIGVAEDRTEVLVRPESVHELPPSMLRSFAVRQVWAGFDFAPAAGLATGRKVILFRYDCTARRVLIAAATDYGASGQIVSRNAVDADSADQYAPVEPDTLNAAIMAEACRD</sequence>
<dbReference type="RefSeq" id="WP_196275982.1">
    <property type="nucleotide sequence ID" value="NZ_JADQDC010000007.1"/>
</dbReference>
<dbReference type="EMBL" id="JADQDC010000007">
    <property type="protein sequence ID" value="MBF9151660.1"/>
    <property type="molecule type" value="Genomic_DNA"/>
</dbReference>
<name>A0ABS0HHC1_9SPHN</name>
<comment type="caution">
    <text evidence="2">The sequence shown here is derived from an EMBL/GenBank/DDBJ whole genome shotgun (WGS) entry which is preliminary data.</text>
</comment>
<evidence type="ECO:0000256" key="1">
    <source>
        <dbReference type="SAM" id="SignalP"/>
    </source>
</evidence>
<accession>A0ABS0HHC1</accession>
<evidence type="ECO:0000313" key="2">
    <source>
        <dbReference type="EMBL" id="MBF9151660.1"/>
    </source>
</evidence>
<proteinExistence type="predicted"/>
<keyword evidence="3" id="KW-1185">Reference proteome</keyword>
<keyword evidence="1" id="KW-0732">Signal</keyword>
<dbReference type="Proteomes" id="UP000600799">
    <property type="component" value="Unassembled WGS sequence"/>
</dbReference>
<reference evidence="2 3" key="1">
    <citation type="submission" date="2020-11" db="EMBL/GenBank/DDBJ databases">
        <title>The genome sequence of Novosphingobium sp. 1Y9A.</title>
        <authorList>
            <person name="Liu Y."/>
        </authorList>
    </citation>
    <scope>NUCLEOTIDE SEQUENCE [LARGE SCALE GENOMIC DNA]</scope>
    <source>
        <strain evidence="2 3">1Y9A</strain>
    </source>
</reference>